<evidence type="ECO:0000256" key="4">
    <source>
        <dbReference type="ARBA" id="ARBA00022777"/>
    </source>
</evidence>
<dbReference type="AlphaFoldDB" id="A0A174F2V4"/>
<reference evidence="8 9" key="1">
    <citation type="submission" date="2015-09" db="EMBL/GenBank/DDBJ databases">
        <authorList>
            <consortium name="Pathogen Informatics"/>
        </authorList>
    </citation>
    <scope>NUCLEOTIDE SEQUENCE [LARGE SCALE GENOMIC DNA]</scope>
    <source>
        <strain evidence="8 9">2789STDY5608838</strain>
    </source>
</reference>
<evidence type="ECO:0000256" key="2">
    <source>
        <dbReference type="ARBA" id="ARBA00022679"/>
    </source>
</evidence>
<dbReference type="InterPro" id="IPR022953">
    <property type="entry name" value="ATP_PFK"/>
</dbReference>
<dbReference type="EMBL" id="CYZA01000023">
    <property type="protein sequence ID" value="CUO44672.1"/>
    <property type="molecule type" value="Genomic_DNA"/>
</dbReference>
<dbReference type="Proteomes" id="UP000095447">
    <property type="component" value="Unassembled WGS sequence"/>
</dbReference>
<dbReference type="InterPro" id="IPR050929">
    <property type="entry name" value="PFKA"/>
</dbReference>
<evidence type="ECO:0000256" key="6">
    <source>
        <dbReference type="ARBA" id="ARBA00038478"/>
    </source>
</evidence>
<keyword evidence="3" id="KW-0479">Metal-binding</keyword>
<keyword evidence="4 8" id="KW-0418">Kinase</keyword>
<sequence>MEDIVHIFKKHDIKYVLLNGGNGTMDACGHIYEACKDLDIKVVGIPKTIDNDIAMTDHSPGYRSAARFIAASIQEVGEES</sequence>
<dbReference type="PANTHER" id="PTHR45770">
    <property type="entry name" value="ATP-DEPENDENT 6-PHOSPHOFRUCTOKINASE 1"/>
    <property type="match status" value="1"/>
</dbReference>
<evidence type="ECO:0000256" key="5">
    <source>
        <dbReference type="ARBA" id="ARBA00022842"/>
    </source>
</evidence>
<evidence type="ECO:0000313" key="8">
    <source>
        <dbReference type="EMBL" id="CUO44672.1"/>
    </source>
</evidence>
<comment type="cofactor">
    <cofactor evidence="1">
        <name>Mg(2+)</name>
        <dbReference type="ChEBI" id="CHEBI:18420"/>
    </cofactor>
</comment>
<dbReference type="Pfam" id="PF00365">
    <property type="entry name" value="PFK"/>
    <property type="match status" value="1"/>
</dbReference>
<evidence type="ECO:0000313" key="9">
    <source>
        <dbReference type="Proteomes" id="UP000095447"/>
    </source>
</evidence>
<dbReference type="SUPFAM" id="SSF53784">
    <property type="entry name" value="Phosphofructokinase"/>
    <property type="match status" value="1"/>
</dbReference>
<dbReference type="GO" id="GO:0046872">
    <property type="term" value="F:metal ion binding"/>
    <property type="evidence" value="ECO:0007669"/>
    <property type="project" value="UniProtKB-KW"/>
</dbReference>
<dbReference type="GO" id="GO:0003872">
    <property type="term" value="F:6-phosphofructokinase activity"/>
    <property type="evidence" value="ECO:0007669"/>
    <property type="project" value="UniProtKB-EC"/>
</dbReference>
<proteinExistence type="inferred from homology"/>
<keyword evidence="2 8" id="KW-0808">Transferase</keyword>
<evidence type="ECO:0000256" key="3">
    <source>
        <dbReference type="ARBA" id="ARBA00022723"/>
    </source>
</evidence>
<evidence type="ECO:0000259" key="7">
    <source>
        <dbReference type="Pfam" id="PF00365"/>
    </source>
</evidence>
<dbReference type="GO" id="GO:0006002">
    <property type="term" value="P:fructose 6-phosphate metabolic process"/>
    <property type="evidence" value="ECO:0007669"/>
    <property type="project" value="InterPro"/>
</dbReference>
<dbReference type="Gene3D" id="3.40.50.460">
    <property type="entry name" value="Phosphofructokinase domain"/>
    <property type="match status" value="1"/>
</dbReference>
<comment type="similarity">
    <text evidence="6">Belongs to the phosphofructokinase type A (PFKA) family.</text>
</comment>
<dbReference type="Gene3D" id="3.40.50.450">
    <property type="match status" value="1"/>
</dbReference>
<dbReference type="InterPro" id="IPR000023">
    <property type="entry name" value="Phosphofructokinase_dom"/>
</dbReference>
<dbReference type="EC" id="2.7.1.11" evidence="8"/>
<feature type="domain" description="Phosphofructokinase" evidence="7">
    <location>
        <begin position="2"/>
        <end position="77"/>
    </location>
</feature>
<name>A0A174F2V4_9FIRM</name>
<dbReference type="UniPathway" id="UPA00109">
    <property type="reaction ID" value="UER00182"/>
</dbReference>
<accession>A0A174F2V4</accession>
<keyword evidence="5" id="KW-0460">Magnesium</keyword>
<gene>
    <name evidence="8" type="primary">pfkA_3</name>
    <name evidence="8" type="ORF">ERS852395_03064</name>
</gene>
<organism evidence="8 9">
    <name type="scientific">Blautia obeum</name>
    <dbReference type="NCBI Taxonomy" id="40520"/>
    <lineage>
        <taxon>Bacteria</taxon>
        <taxon>Bacillati</taxon>
        <taxon>Bacillota</taxon>
        <taxon>Clostridia</taxon>
        <taxon>Lachnospirales</taxon>
        <taxon>Lachnospiraceae</taxon>
        <taxon>Blautia</taxon>
    </lineage>
</organism>
<dbReference type="InterPro" id="IPR035966">
    <property type="entry name" value="PKF_sf"/>
</dbReference>
<dbReference type="PRINTS" id="PR00476">
    <property type="entry name" value="PHFRCTKINASE"/>
</dbReference>
<evidence type="ECO:0000256" key="1">
    <source>
        <dbReference type="ARBA" id="ARBA00001946"/>
    </source>
</evidence>
<protein>
    <submittedName>
        <fullName evidence="8">6-phosphofructokinase</fullName>
        <ecNumber evidence="8">2.7.1.11</ecNumber>
    </submittedName>
</protein>